<dbReference type="Pfam" id="PF02687">
    <property type="entry name" value="FtsX"/>
    <property type="match status" value="2"/>
</dbReference>
<protein>
    <submittedName>
        <fullName evidence="8">ABC transport system permease protein</fullName>
    </submittedName>
</protein>
<feature type="transmembrane region" description="Helical" evidence="6">
    <location>
        <begin position="195"/>
        <end position="217"/>
    </location>
</feature>
<proteinExistence type="inferred from homology"/>
<dbReference type="InterPro" id="IPR003838">
    <property type="entry name" value="ABC3_permease_C"/>
</dbReference>
<comment type="subcellular location">
    <subcellularLocation>
        <location evidence="1 6">Cell membrane</location>
        <topology evidence="1 6">Multi-pass membrane protein</topology>
    </subcellularLocation>
</comment>
<feature type="domain" description="ABC3 transporter permease C-terminal" evidence="7">
    <location>
        <begin position="524"/>
        <end position="626"/>
    </location>
</feature>
<evidence type="ECO:0000259" key="7">
    <source>
        <dbReference type="Pfam" id="PF02687"/>
    </source>
</evidence>
<reference evidence="8 9" key="1">
    <citation type="submission" date="2024-06" db="EMBL/GenBank/DDBJ databases">
        <title>Genomic Encyclopedia of Type Strains, Phase IV (KMG-IV): sequencing the most valuable type-strain genomes for metagenomic binning, comparative biology and taxonomic classification.</title>
        <authorList>
            <person name="Goeker M."/>
        </authorList>
    </citation>
    <scope>NUCLEOTIDE SEQUENCE [LARGE SCALE GENOMIC DNA]</scope>
    <source>
        <strain evidence="8 9">DSM 26128</strain>
    </source>
</reference>
<dbReference type="InterPro" id="IPR027022">
    <property type="entry name" value="ABC_permease_BceB-typ"/>
</dbReference>
<gene>
    <name evidence="8" type="ORF">ABID49_002688</name>
</gene>
<feature type="transmembrane region" description="Helical" evidence="6">
    <location>
        <begin position="577"/>
        <end position="599"/>
    </location>
</feature>
<dbReference type="PIRSF" id="PIRSF018968">
    <property type="entry name" value="ABC_permease_BceB"/>
    <property type="match status" value="1"/>
</dbReference>
<name>A0ABV2GET9_9BACL</name>
<keyword evidence="2 6" id="KW-1003">Cell membrane</keyword>
<feature type="transmembrane region" description="Helical" evidence="6">
    <location>
        <begin position="282"/>
        <end position="305"/>
    </location>
</feature>
<feature type="transmembrane region" description="Helical" evidence="6">
    <location>
        <begin position="48"/>
        <end position="74"/>
    </location>
</feature>
<comment type="caution">
    <text evidence="8">The sequence shown here is derived from an EMBL/GenBank/DDBJ whole genome shotgun (WGS) entry which is preliminary data.</text>
</comment>
<organism evidence="8 9">
    <name type="scientific">Bhargavaea ullalensis</name>
    <dbReference type="NCBI Taxonomy" id="1265685"/>
    <lineage>
        <taxon>Bacteria</taxon>
        <taxon>Bacillati</taxon>
        <taxon>Bacillota</taxon>
        <taxon>Bacilli</taxon>
        <taxon>Bacillales</taxon>
        <taxon>Caryophanaceae</taxon>
        <taxon>Bhargavaea</taxon>
    </lineage>
</organism>
<feature type="domain" description="ABC3 transporter permease C-terminal" evidence="7">
    <location>
        <begin position="62"/>
        <end position="175"/>
    </location>
</feature>
<dbReference type="InterPro" id="IPR052536">
    <property type="entry name" value="ABC-4_Integral_Memb_Prot"/>
</dbReference>
<keyword evidence="5 6" id="KW-0472">Membrane</keyword>
<feature type="transmembrane region" description="Helical" evidence="6">
    <location>
        <begin position="223"/>
        <end position="249"/>
    </location>
</feature>
<dbReference type="Proteomes" id="UP001549099">
    <property type="component" value="Unassembled WGS sequence"/>
</dbReference>
<dbReference type="EMBL" id="JBEPLW010000032">
    <property type="protein sequence ID" value="MET3576758.1"/>
    <property type="molecule type" value="Genomic_DNA"/>
</dbReference>
<feature type="transmembrane region" description="Helical" evidence="6">
    <location>
        <begin position="151"/>
        <end position="174"/>
    </location>
</feature>
<feature type="transmembrane region" description="Helical" evidence="6">
    <location>
        <begin position="611"/>
        <end position="629"/>
    </location>
</feature>
<keyword evidence="4 6" id="KW-1133">Transmembrane helix</keyword>
<keyword evidence="6" id="KW-0813">Transport</keyword>
<dbReference type="RefSeq" id="WP_354199086.1">
    <property type="nucleotide sequence ID" value="NZ_JBEPLW010000032.1"/>
</dbReference>
<sequence>MTFRQFAYRNVVRNRRVYAAFFLASVFSVMVFFLYSMLMFHPGIGERFITGITVIGMTSADIILYVFTLFFLFYSMRAFMQARADEFALLLQIGMERRQLGRLLFFEMLLLGAASIGSGIIAGFAFSKYFFMIVKEVLDLPELPLYLSWQPFALTAGAFLSLFLLIGVMSSWIVRIRDIHDFRKGIGAAADPFDYSATKAAAGLFLLIASYAAAPLAGRVNVLYLAVLLPPAATLGTYYFFSHTVLWVLDLLRKRKSIYWRHARLVSFAETAVKIKDNANMFFIVAIVSTVAFLSVGTLASLASYTAQYRALNPLGLVYLSQPGNPDEQTHIASLERELKQRGLSYEEVPLTVVREHSSFSGQPLNVLRESEVNRLARVLGREGVRLRPGEAAFLPYSPDAASRLEGAEIDTVLEQSGVKVAVRGTMNDLLFPAYALGTNSIVLSETDFIKAASAQADRLYTFYAFDVPNWEETVGIGLGLSARMSQAALHNGEEALPFFFENPGSDYAVIRSTFHLLLLTGLLVAAVFLLAAGSFIYFKLYTMLDRDRRQAAVLRRLGFTDREFVKIVNRQLVPQFFLPWGLAMLHSTFAFLSLQAIWKEITDLSIVKEMALVLIAFTVIQLLYFYLIRWRYLAHVKGSV</sequence>
<evidence type="ECO:0000256" key="4">
    <source>
        <dbReference type="ARBA" id="ARBA00022989"/>
    </source>
</evidence>
<evidence type="ECO:0000256" key="5">
    <source>
        <dbReference type="ARBA" id="ARBA00023136"/>
    </source>
</evidence>
<evidence type="ECO:0000313" key="8">
    <source>
        <dbReference type="EMBL" id="MET3576758.1"/>
    </source>
</evidence>
<evidence type="ECO:0000313" key="9">
    <source>
        <dbReference type="Proteomes" id="UP001549099"/>
    </source>
</evidence>
<feature type="transmembrane region" description="Helical" evidence="6">
    <location>
        <begin position="103"/>
        <end position="131"/>
    </location>
</feature>
<keyword evidence="3 6" id="KW-0812">Transmembrane</keyword>
<keyword evidence="9" id="KW-1185">Reference proteome</keyword>
<accession>A0ABV2GET9</accession>
<evidence type="ECO:0000256" key="2">
    <source>
        <dbReference type="ARBA" id="ARBA00022475"/>
    </source>
</evidence>
<dbReference type="PANTHER" id="PTHR46795:SF1">
    <property type="entry name" value="ABC TRANSPORTER PERMEASE PROTEIN"/>
    <property type="match status" value="1"/>
</dbReference>
<comment type="similarity">
    <text evidence="6">Belongs to the ABC-4 integral membrane protein family.</text>
</comment>
<dbReference type="PANTHER" id="PTHR46795">
    <property type="entry name" value="ABC TRANSPORTER PERMEASE-RELATED-RELATED"/>
    <property type="match status" value="1"/>
</dbReference>
<evidence type="ECO:0000256" key="6">
    <source>
        <dbReference type="PIRNR" id="PIRNR018968"/>
    </source>
</evidence>
<evidence type="ECO:0000256" key="1">
    <source>
        <dbReference type="ARBA" id="ARBA00004651"/>
    </source>
</evidence>
<feature type="transmembrane region" description="Helical" evidence="6">
    <location>
        <begin position="515"/>
        <end position="539"/>
    </location>
</feature>
<feature type="transmembrane region" description="Helical" evidence="6">
    <location>
        <begin position="21"/>
        <end position="42"/>
    </location>
</feature>
<evidence type="ECO:0000256" key="3">
    <source>
        <dbReference type="ARBA" id="ARBA00022692"/>
    </source>
</evidence>